<evidence type="ECO:0000313" key="2">
    <source>
        <dbReference type="Proteomes" id="UP000242497"/>
    </source>
</evidence>
<organism evidence="1 2">
    <name type="scientific">Tepidibacter formicigenes DSM 15518</name>
    <dbReference type="NCBI Taxonomy" id="1123349"/>
    <lineage>
        <taxon>Bacteria</taxon>
        <taxon>Bacillati</taxon>
        <taxon>Bacillota</taxon>
        <taxon>Clostridia</taxon>
        <taxon>Peptostreptococcales</taxon>
        <taxon>Peptostreptococcaceae</taxon>
        <taxon>Tepidibacter</taxon>
    </lineage>
</organism>
<dbReference type="InterPro" id="IPR025373">
    <property type="entry name" value="DUF4363"/>
</dbReference>
<name>A0A1M6M5W7_9FIRM</name>
<dbReference type="Pfam" id="PF14276">
    <property type="entry name" value="DUF4363"/>
    <property type="match status" value="1"/>
</dbReference>
<protein>
    <recommendedName>
        <fullName evidence="3">DUF4363 domain-containing protein</fullName>
    </recommendedName>
</protein>
<keyword evidence="2" id="KW-1185">Reference proteome</keyword>
<dbReference type="OrthoDB" id="3034917at2"/>
<dbReference type="AlphaFoldDB" id="A0A1M6M5W7"/>
<dbReference type="Proteomes" id="UP000242497">
    <property type="component" value="Unassembled WGS sequence"/>
</dbReference>
<reference evidence="2" key="1">
    <citation type="submission" date="2016-11" db="EMBL/GenBank/DDBJ databases">
        <authorList>
            <person name="Varghese N."/>
            <person name="Submissions S."/>
        </authorList>
    </citation>
    <scope>NUCLEOTIDE SEQUENCE [LARGE SCALE GENOMIC DNA]</scope>
    <source>
        <strain evidence="2">DSM 15518</strain>
    </source>
</reference>
<proteinExistence type="predicted"/>
<accession>A0A1M6M5W7</accession>
<evidence type="ECO:0000313" key="1">
    <source>
        <dbReference type="EMBL" id="SHJ78827.1"/>
    </source>
</evidence>
<dbReference type="RefSeq" id="WP_159428944.1">
    <property type="nucleotide sequence ID" value="NZ_FRAE01000013.1"/>
</dbReference>
<gene>
    <name evidence="1" type="ORF">SAMN02744037_00843</name>
</gene>
<dbReference type="STRING" id="1123349.SAMN02744037_00843"/>
<evidence type="ECO:0008006" key="3">
    <source>
        <dbReference type="Google" id="ProtNLM"/>
    </source>
</evidence>
<sequence>MKTIIPVVILVILIIGAWFFTYKHIEDYSSDFIYSLDKISKNIKNSNWEDSYDEFLRMKKKWKRIKNTWDLLIDHQEVESINLIIEKINTYMELKNLDLTLNEITILKEVFRIIIEKESFKLTNIF</sequence>
<dbReference type="EMBL" id="FRAE01000013">
    <property type="protein sequence ID" value="SHJ78827.1"/>
    <property type="molecule type" value="Genomic_DNA"/>
</dbReference>